<name>A0ABP9MIY3_9GAMM</name>
<evidence type="ECO:0000313" key="3">
    <source>
        <dbReference type="Proteomes" id="UP001500631"/>
    </source>
</evidence>
<proteinExistence type="predicted"/>
<sequence length="106" mass="11903">MEKIDDTKLISLGAFVVATIVLLVIAFRDPTALGEIYWIYCLAFAGLKVSKGIVSTMQKRDELTNSRKQNYEHNDDIERDFDFVVKRPVSQSEAAKDQSRTGSSNS</sequence>
<dbReference type="RefSeq" id="WP_345667306.1">
    <property type="nucleotide sequence ID" value="NZ_BAABKE010000003.1"/>
</dbReference>
<evidence type="ECO:0000256" key="1">
    <source>
        <dbReference type="SAM" id="Phobius"/>
    </source>
</evidence>
<accession>A0ABP9MIY3</accession>
<dbReference type="EMBL" id="BAABKE010000003">
    <property type="protein sequence ID" value="GAA5097427.1"/>
    <property type="molecule type" value="Genomic_DNA"/>
</dbReference>
<keyword evidence="1" id="KW-1133">Transmembrane helix</keyword>
<keyword evidence="3" id="KW-1185">Reference proteome</keyword>
<reference evidence="3" key="1">
    <citation type="journal article" date="2019" name="Int. J. Syst. Evol. Microbiol.">
        <title>The Global Catalogue of Microorganisms (GCM) 10K type strain sequencing project: providing services to taxonomists for standard genome sequencing and annotation.</title>
        <authorList>
            <consortium name="The Broad Institute Genomics Platform"/>
            <consortium name="The Broad Institute Genome Sequencing Center for Infectious Disease"/>
            <person name="Wu L."/>
            <person name="Ma J."/>
        </authorList>
    </citation>
    <scope>NUCLEOTIDE SEQUENCE [LARGE SCALE GENOMIC DNA]</scope>
    <source>
        <strain evidence="3">JCM 18424</strain>
    </source>
</reference>
<organism evidence="2 3">
    <name type="scientific">Wohlfahrtiimonas larvae</name>
    <dbReference type="NCBI Taxonomy" id="1157986"/>
    <lineage>
        <taxon>Bacteria</taxon>
        <taxon>Pseudomonadati</taxon>
        <taxon>Pseudomonadota</taxon>
        <taxon>Gammaproteobacteria</taxon>
        <taxon>Cardiobacteriales</taxon>
        <taxon>Ignatzschineriaceae</taxon>
        <taxon>Wohlfahrtiimonas</taxon>
    </lineage>
</organism>
<evidence type="ECO:0000313" key="2">
    <source>
        <dbReference type="EMBL" id="GAA5097427.1"/>
    </source>
</evidence>
<dbReference type="Proteomes" id="UP001500631">
    <property type="component" value="Unassembled WGS sequence"/>
</dbReference>
<feature type="transmembrane region" description="Helical" evidence="1">
    <location>
        <begin position="9"/>
        <end position="27"/>
    </location>
</feature>
<keyword evidence="1" id="KW-0472">Membrane</keyword>
<feature type="transmembrane region" description="Helical" evidence="1">
    <location>
        <begin position="33"/>
        <end position="50"/>
    </location>
</feature>
<gene>
    <name evidence="2" type="ORF">GCM10023338_08820</name>
</gene>
<protein>
    <submittedName>
        <fullName evidence="2">Uncharacterized protein</fullName>
    </submittedName>
</protein>
<keyword evidence="1" id="KW-0812">Transmembrane</keyword>
<comment type="caution">
    <text evidence="2">The sequence shown here is derived from an EMBL/GenBank/DDBJ whole genome shotgun (WGS) entry which is preliminary data.</text>
</comment>